<accession>A0A0A9HB21</accession>
<reference evidence="1" key="2">
    <citation type="journal article" date="2015" name="Data Brief">
        <title>Shoot transcriptome of the giant reed, Arundo donax.</title>
        <authorList>
            <person name="Barrero R.A."/>
            <person name="Guerrero F.D."/>
            <person name="Moolhuijzen P."/>
            <person name="Goolsby J.A."/>
            <person name="Tidwell J."/>
            <person name="Bellgard S.E."/>
            <person name="Bellgard M.I."/>
        </authorList>
    </citation>
    <scope>NUCLEOTIDE SEQUENCE</scope>
    <source>
        <tissue evidence="1">Shoot tissue taken approximately 20 cm above the soil surface</tissue>
    </source>
</reference>
<reference evidence="1" key="1">
    <citation type="submission" date="2014-09" db="EMBL/GenBank/DDBJ databases">
        <authorList>
            <person name="Magalhaes I.L.F."/>
            <person name="Oliveira U."/>
            <person name="Santos F.R."/>
            <person name="Vidigal T.H.D.A."/>
            <person name="Brescovit A.D."/>
            <person name="Santos A.J."/>
        </authorList>
    </citation>
    <scope>NUCLEOTIDE SEQUENCE</scope>
    <source>
        <tissue evidence="1">Shoot tissue taken approximately 20 cm above the soil surface</tissue>
    </source>
</reference>
<name>A0A0A9HB21_ARUDO</name>
<evidence type="ECO:0000313" key="1">
    <source>
        <dbReference type="EMBL" id="JAE30078.1"/>
    </source>
</evidence>
<organism evidence="1">
    <name type="scientific">Arundo donax</name>
    <name type="common">Giant reed</name>
    <name type="synonym">Donax arundinaceus</name>
    <dbReference type="NCBI Taxonomy" id="35708"/>
    <lineage>
        <taxon>Eukaryota</taxon>
        <taxon>Viridiplantae</taxon>
        <taxon>Streptophyta</taxon>
        <taxon>Embryophyta</taxon>
        <taxon>Tracheophyta</taxon>
        <taxon>Spermatophyta</taxon>
        <taxon>Magnoliopsida</taxon>
        <taxon>Liliopsida</taxon>
        <taxon>Poales</taxon>
        <taxon>Poaceae</taxon>
        <taxon>PACMAD clade</taxon>
        <taxon>Arundinoideae</taxon>
        <taxon>Arundineae</taxon>
        <taxon>Arundo</taxon>
    </lineage>
</organism>
<dbReference type="EMBL" id="GBRH01167818">
    <property type="protein sequence ID" value="JAE30078.1"/>
    <property type="molecule type" value="Transcribed_RNA"/>
</dbReference>
<proteinExistence type="predicted"/>
<sequence length="14" mass="1567">MLFISNVVCKDVAQ</sequence>
<protein>
    <submittedName>
        <fullName evidence="1">Uncharacterized protein</fullName>
    </submittedName>
</protein>